<feature type="binding site" evidence="9">
    <location>
        <position position="54"/>
    </location>
    <ligand>
        <name>Zn(2+)</name>
        <dbReference type="ChEBI" id="CHEBI:29105"/>
        <note>catalytic</note>
    </ligand>
</feature>
<dbReference type="InterPro" id="IPR032677">
    <property type="entry name" value="GTP_cyclohydro_II"/>
</dbReference>
<evidence type="ECO:0000256" key="1">
    <source>
        <dbReference type="ARBA" id="ARBA00004853"/>
    </source>
</evidence>
<dbReference type="EC" id="3.5.4.25" evidence="9"/>
<dbReference type="RefSeq" id="WP_099135254.1">
    <property type="nucleotide sequence ID" value="NZ_CAWNNJ010000108.1"/>
</dbReference>
<comment type="function">
    <text evidence="9">Catalyzes the conversion of GTP to 2,5-diamino-6-ribosylamino-4(3H)-pyrimidinone 5'-phosphate (DARP), formate and pyrophosphate.</text>
</comment>
<feature type="binding site" evidence="9">
    <location>
        <position position="114"/>
    </location>
    <ligand>
        <name>GTP</name>
        <dbReference type="ChEBI" id="CHEBI:37565"/>
    </ligand>
</feature>
<keyword evidence="12" id="KW-1185">Reference proteome</keyword>
<dbReference type="PANTHER" id="PTHR21327">
    <property type="entry name" value="GTP CYCLOHYDROLASE II-RELATED"/>
    <property type="match status" value="1"/>
</dbReference>
<comment type="catalytic activity">
    <reaction evidence="8 9">
        <text>GTP + 4 H2O = 2,5-diamino-6-hydroxy-4-(5-phosphoribosylamino)-pyrimidine + formate + 2 phosphate + 3 H(+)</text>
        <dbReference type="Rhea" id="RHEA:23704"/>
        <dbReference type="ChEBI" id="CHEBI:15377"/>
        <dbReference type="ChEBI" id="CHEBI:15378"/>
        <dbReference type="ChEBI" id="CHEBI:15740"/>
        <dbReference type="ChEBI" id="CHEBI:37565"/>
        <dbReference type="ChEBI" id="CHEBI:43474"/>
        <dbReference type="ChEBI" id="CHEBI:58614"/>
        <dbReference type="EC" id="3.5.4.25"/>
    </reaction>
</comment>
<comment type="cofactor">
    <cofactor evidence="9">
        <name>Zn(2+)</name>
        <dbReference type="ChEBI" id="CHEBI:29105"/>
    </cofactor>
    <text evidence="9">Binds 1 zinc ion per subunit.</text>
</comment>
<dbReference type="InterPro" id="IPR036144">
    <property type="entry name" value="RibA-like_sf"/>
</dbReference>
<feature type="binding site" evidence="9">
    <location>
        <begin position="92"/>
        <end position="94"/>
    </location>
    <ligand>
        <name>GTP</name>
        <dbReference type="ChEBI" id="CHEBI:37565"/>
    </ligand>
</feature>
<name>A0ABX7VPM0_XENBU</name>
<dbReference type="HAMAP" id="MF_00179">
    <property type="entry name" value="RibA"/>
    <property type="match status" value="1"/>
</dbReference>
<evidence type="ECO:0000256" key="5">
    <source>
        <dbReference type="ARBA" id="ARBA00022801"/>
    </source>
</evidence>
<keyword evidence="7 9" id="KW-0342">GTP-binding</keyword>
<feature type="active site" description="Nucleophile" evidence="9">
    <location>
        <position position="128"/>
    </location>
</feature>
<accession>A0ABX7VPM0</accession>
<keyword evidence="5 9" id="KW-0378">Hydrolase</keyword>
<feature type="binding site" evidence="9">
    <location>
        <position position="154"/>
    </location>
    <ligand>
        <name>GTP</name>
        <dbReference type="ChEBI" id="CHEBI:37565"/>
    </ligand>
</feature>
<dbReference type="Gene3D" id="3.40.50.10990">
    <property type="entry name" value="GTP cyclohydrolase II"/>
    <property type="match status" value="1"/>
</dbReference>
<feature type="binding site" evidence="9">
    <location>
        <position position="149"/>
    </location>
    <ligand>
        <name>GTP</name>
        <dbReference type="ChEBI" id="CHEBI:37565"/>
    </ligand>
</feature>
<evidence type="ECO:0000313" key="11">
    <source>
        <dbReference type="EMBL" id="QTL41687.1"/>
    </source>
</evidence>
<dbReference type="Pfam" id="PF00925">
    <property type="entry name" value="GTP_cyclohydro2"/>
    <property type="match status" value="1"/>
</dbReference>
<dbReference type="SUPFAM" id="SSF142695">
    <property type="entry name" value="RibA-like"/>
    <property type="match status" value="1"/>
</dbReference>
<comment type="similarity">
    <text evidence="9">Belongs to the GTP cyclohydrolase II family.</text>
</comment>
<feature type="active site" description="Proton acceptor" evidence="9">
    <location>
        <position position="126"/>
    </location>
</feature>
<dbReference type="EMBL" id="CP072455">
    <property type="protein sequence ID" value="QTL41687.1"/>
    <property type="molecule type" value="Genomic_DNA"/>
</dbReference>
<evidence type="ECO:0000256" key="9">
    <source>
        <dbReference type="HAMAP-Rule" id="MF_00179"/>
    </source>
</evidence>
<keyword evidence="4 9" id="KW-0547">Nucleotide-binding</keyword>
<keyword evidence="2 9" id="KW-0686">Riboflavin biosynthesis</keyword>
<evidence type="ECO:0000256" key="8">
    <source>
        <dbReference type="ARBA" id="ARBA00049295"/>
    </source>
</evidence>
<sequence>MQLKRVAEAKLPTPWGEFVMIGFEEIETGRDHVALVYGDISGDNPVLSRIHSECLTGDALFSLRCDCGFQLEAALSQISKEGRGVLLYHRQEGRNIGLLNKIRAYALQDQGVDTVEANHQLGFAADERDFTLCSDMYKLLDVRAIRLLTNNPQKIEIMLGAGINIVERVPLVVGRNPNNAYYLDTKARLMGHLLSKSS</sequence>
<dbReference type="PANTHER" id="PTHR21327:SF18">
    <property type="entry name" value="3,4-DIHYDROXY-2-BUTANONE 4-PHOSPHATE SYNTHASE"/>
    <property type="match status" value="1"/>
</dbReference>
<feature type="binding site" evidence="9">
    <location>
        <position position="70"/>
    </location>
    <ligand>
        <name>GTP</name>
        <dbReference type="ChEBI" id="CHEBI:37565"/>
    </ligand>
</feature>
<comment type="subunit">
    <text evidence="9">Homodimer.</text>
</comment>
<evidence type="ECO:0000256" key="2">
    <source>
        <dbReference type="ARBA" id="ARBA00022619"/>
    </source>
</evidence>
<evidence type="ECO:0000259" key="10">
    <source>
        <dbReference type="Pfam" id="PF00925"/>
    </source>
</evidence>
<dbReference type="GO" id="GO:0003935">
    <property type="term" value="F:GTP cyclohydrolase II activity"/>
    <property type="evidence" value="ECO:0007669"/>
    <property type="project" value="UniProtKB-EC"/>
</dbReference>
<dbReference type="NCBIfam" id="NF001591">
    <property type="entry name" value="PRK00393.1"/>
    <property type="match status" value="1"/>
</dbReference>
<keyword evidence="3 9" id="KW-0479">Metal-binding</keyword>
<evidence type="ECO:0000256" key="6">
    <source>
        <dbReference type="ARBA" id="ARBA00022833"/>
    </source>
</evidence>
<gene>
    <name evidence="9 11" type="primary">ribA</name>
    <name evidence="11" type="ORF">HGO23_09760</name>
</gene>
<dbReference type="CDD" id="cd00641">
    <property type="entry name" value="GTP_cyclohydro2"/>
    <property type="match status" value="1"/>
</dbReference>
<dbReference type="NCBIfam" id="TIGR00505">
    <property type="entry name" value="ribA"/>
    <property type="match status" value="1"/>
</dbReference>
<keyword evidence="6 9" id="KW-0862">Zinc</keyword>
<evidence type="ECO:0000256" key="4">
    <source>
        <dbReference type="ARBA" id="ARBA00022741"/>
    </source>
</evidence>
<dbReference type="InterPro" id="IPR000926">
    <property type="entry name" value="RibA"/>
</dbReference>
<reference evidence="11 12" key="1">
    <citation type="submission" date="2021-03" db="EMBL/GenBank/DDBJ databases">
        <title>Complete Genome Sequence Data of Xenorhabdus budapestensis strain C72, a Candidate Biological Control Agent, from China.</title>
        <authorList>
            <person name="LI B."/>
            <person name="WANG S."/>
            <person name="QIU D."/>
        </authorList>
    </citation>
    <scope>NUCLEOTIDE SEQUENCE [LARGE SCALE GENOMIC DNA]</scope>
    <source>
        <strain evidence="11 12">C-7-2</strain>
    </source>
</reference>
<proteinExistence type="inferred from homology"/>
<evidence type="ECO:0000256" key="3">
    <source>
        <dbReference type="ARBA" id="ARBA00022723"/>
    </source>
</evidence>
<feature type="binding site" evidence="9">
    <location>
        <begin position="49"/>
        <end position="53"/>
    </location>
    <ligand>
        <name>GTP</name>
        <dbReference type="ChEBI" id="CHEBI:37565"/>
    </ligand>
</feature>
<evidence type="ECO:0000313" key="12">
    <source>
        <dbReference type="Proteomes" id="UP000665047"/>
    </source>
</evidence>
<feature type="binding site" evidence="9">
    <location>
        <position position="67"/>
    </location>
    <ligand>
        <name>Zn(2+)</name>
        <dbReference type="ChEBI" id="CHEBI:29105"/>
        <note>catalytic</note>
    </ligand>
</feature>
<feature type="domain" description="GTP cyclohydrolase II" evidence="10">
    <location>
        <begin position="5"/>
        <end position="170"/>
    </location>
</feature>
<dbReference type="Proteomes" id="UP000665047">
    <property type="component" value="Chromosome"/>
</dbReference>
<organism evidence="11 12">
    <name type="scientific">Xenorhabdus budapestensis</name>
    <dbReference type="NCBI Taxonomy" id="290110"/>
    <lineage>
        <taxon>Bacteria</taxon>
        <taxon>Pseudomonadati</taxon>
        <taxon>Pseudomonadota</taxon>
        <taxon>Gammaproteobacteria</taxon>
        <taxon>Enterobacterales</taxon>
        <taxon>Morganellaceae</taxon>
        <taxon>Xenorhabdus</taxon>
    </lineage>
</organism>
<protein>
    <recommendedName>
        <fullName evidence="9">GTP cyclohydrolase-2</fullName>
        <ecNumber evidence="9">3.5.4.25</ecNumber>
    </recommendedName>
    <alternativeName>
        <fullName evidence="9">GTP cyclohydrolase II</fullName>
    </alternativeName>
</protein>
<feature type="binding site" evidence="9">
    <location>
        <position position="65"/>
    </location>
    <ligand>
        <name>Zn(2+)</name>
        <dbReference type="ChEBI" id="CHEBI:29105"/>
        <note>catalytic</note>
    </ligand>
</feature>
<evidence type="ECO:0000256" key="7">
    <source>
        <dbReference type="ARBA" id="ARBA00023134"/>
    </source>
</evidence>
<comment type="pathway">
    <text evidence="1 9">Cofactor biosynthesis; riboflavin biosynthesis; 5-amino-6-(D-ribitylamino)uracil from GTP: step 1/4.</text>
</comment>